<reference evidence="1" key="2">
    <citation type="submission" date="2020-09" db="EMBL/GenBank/DDBJ databases">
        <authorList>
            <person name="Sun Q."/>
            <person name="Sedlacek I."/>
        </authorList>
    </citation>
    <scope>NUCLEOTIDE SEQUENCE</scope>
    <source>
        <strain evidence="1">CCM 8606</strain>
    </source>
</reference>
<accession>A0A8J3AKN5</accession>
<name>A0A8J3AKN5_9BIFI</name>
<organism evidence="1 2">
    <name type="scientific">Galliscardovia ingluviei</name>
    <dbReference type="NCBI Taxonomy" id="1769422"/>
    <lineage>
        <taxon>Bacteria</taxon>
        <taxon>Bacillati</taxon>
        <taxon>Actinomycetota</taxon>
        <taxon>Actinomycetes</taxon>
        <taxon>Bifidobacteriales</taxon>
        <taxon>Bifidobacteriaceae</taxon>
        <taxon>Galliscardovia</taxon>
    </lineage>
</organism>
<keyword evidence="2" id="KW-1185">Reference proteome</keyword>
<gene>
    <name evidence="1" type="ORF">GCM10007377_15880</name>
</gene>
<dbReference type="AlphaFoldDB" id="A0A8J3AKN5"/>
<dbReference type="Pfam" id="PF11753">
    <property type="entry name" value="DUF3310"/>
    <property type="match status" value="1"/>
</dbReference>
<proteinExistence type="predicted"/>
<reference evidence="1" key="1">
    <citation type="journal article" date="2014" name="Int. J. Syst. Evol. Microbiol.">
        <title>Complete genome sequence of Corynebacterium casei LMG S-19264T (=DSM 44701T), isolated from a smear-ripened cheese.</title>
        <authorList>
            <consortium name="US DOE Joint Genome Institute (JGI-PGF)"/>
            <person name="Walter F."/>
            <person name="Albersmeier A."/>
            <person name="Kalinowski J."/>
            <person name="Ruckert C."/>
        </authorList>
    </citation>
    <scope>NUCLEOTIDE SEQUENCE</scope>
    <source>
        <strain evidence="1">CCM 8606</strain>
    </source>
</reference>
<evidence type="ECO:0008006" key="3">
    <source>
        <dbReference type="Google" id="ProtNLM"/>
    </source>
</evidence>
<dbReference type="InterPro" id="IPR021739">
    <property type="entry name" value="SaV-like"/>
</dbReference>
<dbReference type="RefSeq" id="WP_188355754.1">
    <property type="nucleotide sequence ID" value="NZ_BMDH01000006.1"/>
</dbReference>
<dbReference type="Proteomes" id="UP000619536">
    <property type="component" value="Unassembled WGS sequence"/>
</dbReference>
<protein>
    <recommendedName>
        <fullName evidence="3">DUF3310 domain-containing protein</fullName>
    </recommendedName>
</protein>
<comment type="caution">
    <text evidence="1">The sequence shown here is derived from an EMBL/GenBank/DDBJ whole genome shotgun (WGS) entry which is preliminary data.</text>
</comment>
<dbReference type="EMBL" id="BMDH01000006">
    <property type="protein sequence ID" value="GGI15434.1"/>
    <property type="molecule type" value="Genomic_DNA"/>
</dbReference>
<evidence type="ECO:0000313" key="2">
    <source>
        <dbReference type="Proteomes" id="UP000619536"/>
    </source>
</evidence>
<sequence>MSKPDYDTVNNPKHYHRQGINFECVELSTLFPHPVASAIEYVFRHQCKNGIEDLRKAMWWLQYAQAHEQLISFRVDGDTANERSKQLAQTVSGAEAAFWNSLAQFSTPQGMKHKQETIGNMLKTLEQLIKQEEEQ</sequence>
<evidence type="ECO:0000313" key="1">
    <source>
        <dbReference type="EMBL" id="GGI15434.1"/>
    </source>
</evidence>